<evidence type="ECO:0000313" key="4">
    <source>
        <dbReference type="EMBL" id="GEN03194.1"/>
    </source>
</evidence>
<reference evidence="4 6" key="2">
    <citation type="submission" date="2019-07" db="EMBL/GenBank/DDBJ databases">
        <title>Whole genome shotgun sequence of Acetobacter indonesiensis NBRC 16471.</title>
        <authorList>
            <person name="Hosoyama A."/>
            <person name="Uohara A."/>
            <person name="Ohji S."/>
            <person name="Ichikawa N."/>
        </authorList>
    </citation>
    <scope>NUCLEOTIDE SEQUENCE [LARGE SCALE GENOMIC DNA]</scope>
    <source>
        <strain evidence="4 6">NBRC 16471</strain>
    </source>
</reference>
<name>A0A6N3T5K2_9PROT</name>
<organism evidence="4 6">
    <name type="scientific">Acetobacter indonesiensis</name>
    <dbReference type="NCBI Taxonomy" id="104101"/>
    <lineage>
        <taxon>Bacteria</taxon>
        <taxon>Pseudomonadati</taxon>
        <taxon>Pseudomonadota</taxon>
        <taxon>Alphaproteobacteria</taxon>
        <taxon>Acetobacterales</taxon>
        <taxon>Acetobacteraceae</taxon>
        <taxon>Acetobacter</taxon>
    </lineage>
</organism>
<keyword evidence="1" id="KW-0812">Transmembrane</keyword>
<dbReference type="InterPro" id="IPR037185">
    <property type="entry name" value="EmrE-like"/>
</dbReference>
<feature type="transmembrane region" description="Helical" evidence="1">
    <location>
        <begin position="255"/>
        <end position="272"/>
    </location>
</feature>
<reference evidence="3 5" key="1">
    <citation type="submission" date="2012-11" db="EMBL/GenBank/DDBJ databases">
        <title>Whole genome sequence of Acetobacter indonesiensis 5H-1.</title>
        <authorList>
            <person name="Azuma Y."/>
            <person name="Higashiura N."/>
            <person name="Hirakawa H."/>
            <person name="Matsushita K."/>
        </authorList>
    </citation>
    <scope>NUCLEOTIDE SEQUENCE [LARGE SCALE GENOMIC DNA]</scope>
    <source>
        <strain evidence="3 5">5H-1</strain>
    </source>
</reference>
<comment type="caution">
    <text evidence="4">The sequence shown here is derived from an EMBL/GenBank/DDBJ whole genome shotgun (WGS) entry which is preliminary data.</text>
</comment>
<protein>
    <submittedName>
        <fullName evidence="4">Multidrug transporter</fullName>
    </submittedName>
</protein>
<dbReference type="GO" id="GO:0016020">
    <property type="term" value="C:membrane"/>
    <property type="evidence" value="ECO:0007669"/>
    <property type="project" value="InterPro"/>
</dbReference>
<feature type="transmembrane region" description="Helical" evidence="1">
    <location>
        <begin position="182"/>
        <end position="202"/>
    </location>
</feature>
<feature type="domain" description="EamA" evidence="2">
    <location>
        <begin position="161"/>
        <end position="293"/>
    </location>
</feature>
<evidence type="ECO:0000259" key="2">
    <source>
        <dbReference type="Pfam" id="PF00892"/>
    </source>
</evidence>
<keyword evidence="5" id="KW-1185">Reference proteome</keyword>
<feature type="transmembrane region" description="Helical" evidence="1">
    <location>
        <begin position="42"/>
        <end position="65"/>
    </location>
</feature>
<dbReference type="PANTHER" id="PTHR12715:SF4">
    <property type="entry name" value="EAMA DOMAIN-CONTAINING PROTEIN"/>
    <property type="match status" value="1"/>
</dbReference>
<keyword evidence="1" id="KW-0472">Membrane</keyword>
<dbReference type="SUPFAM" id="SSF103481">
    <property type="entry name" value="Multidrug resistance efflux transporter EmrE"/>
    <property type="match status" value="2"/>
</dbReference>
<dbReference type="Proteomes" id="UP000032673">
    <property type="component" value="Unassembled WGS sequence"/>
</dbReference>
<accession>A0A6N3T5K2</accession>
<feature type="domain" description="EamA" evidence="2">
    <location>
        <begin position="19"/>
        <end position="149"/>
    </location>
</feature>
<dbReference type="PANTHER" id="PTHR12715">
    <property type="entry name" value="TRANSPORTER, DRUG/METABOLITE EXPORTER FAMILY"/>
    <property type="match status" value="1"/>
</dbReference>
<gene>
    <name evidence="3" type="ORF">Abin_060_155</name>
    <name evidence="4" type="ORF">AIN02nite_12190</name>
</gene>
<feature type="transmembrane region" description="Helical" evidence="1">
    <location>
        <begin position="106"/>
        <end position="126"/>
    </location>
</feature>
<dbReference type="RefSeq" id="WP_048847626.1">
    <property type="nucleotide sequence ID" value="NZ_BAMW01000057.1"/>
</dbReference>
<keyword evidence="1" id="KW-1133">Transmembrane helix</keyword>
<dbReference type="EMBL" id="BJXQ01000005">
    <property type="protein sequence ID" value="GEN03194.1"/>
    <property type="molecule type" value="Genomic_DNA"/>
</dbReference>
<evidence type="ECO:0000313" key="5">
    <source>
        <dbReference type="Proteomes" id="UP000032673"/>
    </source>
</evidence>
<dbReference type="InterPro" id="IPR052756">
    <property type="entry name" value="Alkyne_AA_exporter"/>
</dbReference>
<proteinExistence type="predicted"/>
<evidence type="ECO:0000313" key="3">
    <source>
        <dbReference type="EMBL" id="GAN64318.1"/>
    </source>
</evidence>
<dbReference type="InterPro" id="IPR000620">
    <property type="entry name" value="EamA_dom"/>
</dbReference>
<feature type="transmembrane region" description="Helical" evidence="1">
    <location>
        <begin position="156"/>
        <end position="175"/>
    </location>
</feature>
<feature type="transmembrane region" description="Helical" evidence="1">
    <location>
        <begin position="222"/>
        <end position="243"/>
    </location>
</feature>
<feature type="transmembrane region" description="Helical" evidence="1">
    <location>
        <begin position="278"/>
        <end position="295"/>
    </location>
</feature>
<evidence type="ECO:0000256" key="1">
    <source>
        <dbReference type="SAM" id="Phobius"/>
    </source>
</evidence>
<feature type="transmembrane region" description="Helical" evidence="1">
    <location>
        <begin position="77"/>
        <end position="94"/>
    </location>
</feature>
<evidence type="ECO:0000313" key="6">
    <source>
        <dbReference type="Proteomes" id="UP000321104"/>
    </source>
</evidence>
<dbReference type="EMBL" id="BAMW01000057">
    <property type="protein sequence ID" value="GAN64318.1"/>
    <property type="molecule type" value="Genomic_DNA"/>
</dbReference>
<feature type="transmembrane region" description="Helical" evidence="1">
    <location>
        <begin position="133"/>
        <end position="150"/>
    </location>
</feature>
<sequence>MTQATAPAAPHPHSRNALIFAAVLALVSWASAYPVVRMALPMIAPIPLAAARYAVAATIALVWIGWARPKLPRKQDIPRFVACGGIGITLYNILFNVGEQTVSAGAASFLISFSPLLSALVAVVFLGEKLSPWGWVGSLVSFCGVVLIARSQPGGLTFGSGAVDVLGAALATAFYNTLQKKLVAYYGALATTAYILIVGAVLLTPWLADATRSLRVSGPKTWLLVLELGVCPAILGYGAWAYIVGQLGVARSSGLLYLLSPTTLVLAFLLTGEVPTPRILLGGAVILAGVAVMAARGRSKAQQV</sequence>
<dbReference type="AlphaFoldDB" id="A0A6N3T5K2"/>
<dbReference type="Proteomes" id="UP000321104">
    <property type="component" value="Unassembled WGS sequence"/>
</dbReference>
<dbReference type="Pfam" id="PF00892">
    <property type="entry name" value="EamA"/>
    <property type="match status" value="2"/>
</dbReference>